<dbReference type="GO" id="GO:0004622">
    <property type="term" value="F:phosphatidylcholine lysophospholipase activity"/>
    <property type="evidence" value="ECO:0007669"/>
    <property type="project" value="TreeGrafter"/>
</dbReference>
<dbReference type="PANTHER" id="PTHR30383">
    <property type="entry name" value="THIOESTERASE 1/PROTEASE 1/LYSOPHOSPHOLIPASE L1"/>
    <property type="match status" value="1"/>
</dbReference>
<feature type="transmembrane region" description="Helical" evidence="2">
    <location>
        <begin position="326"/>
        <end position="346"/>
    </location>
</feature>
<feature type="compositionally biased region" description="Polar residues" evidence="1">
    <location>
        <begin position="313"/>
        <end position="323"/>
    </location>
</feature>
<gene>
    <name evidence="4" type="ORF">ERS852491_00005</name>
</gene>
<dbReference type="AlphaFoldDB" id="A0A173Y7C2"/>
<proteinExistence type="predicted"/>
<keyword evidence="2" id="KW-0812">Transmembrane</keyword>
<dbReference type="Proteomes" id="UP000095544">
    <property type="component" value="Unassembled WGS sequence"/>
</dbReference>
<evidence type="ECO:0000256" key="3">
    <source>
        <dbReference type="SAM" id="SignalP"/>
    </source>
</evidence>
<keyword evidence="2" id="KW-0472">Membrane</keyword>
<organism evidence="4 5">
    <name type="scientific">Faecalicatena contorta</name>
    <dbReference type="NCBI Taxonomy" id="39482"/>
    <lineage>
        <taxon>Bacteria</taxon>
        <taxon>Bacillati</taxon>
        <taxon>Bacillota</taxon>
        <taxon>Clostridia</taxon>
        <taxon>Lachnospirales</taxon>
        <taxon>Lachnospiraceae</taxon>
        <taxon>Faecalicatena</taxon>
    </lineage>
</organism>
<dbReference type="RefSeq" id="WP_055150089.1">
    <property type="nucleotide sequence ID" value="NZ_CYZU01000001.1"/>
</dbReference>
<evidence type="ECO:0000313" key="4">
    <source>
        <dbReference type="EMBL" id="CUN59573.1"/>
    </source>
</evidence>
<keyword evidence="2" id="KW-1133">Transmembrane helix</keyword>
<dbReference type="Gene3D" id="3.40.50.1110">
    <property type="entry name" value="SGNH hydrolase"/>
    <property type="match status" value="1"/>
</dbReference>
<evidence type="ECO:0000256" key="1">
    <source>
        <dbReference type="SAM" id="MobiDB-lite"/>
    </source>
</evidence>
<dbReference type="InterPro" id="IPR001087">
    <property type="entry name" value="GDSL"/>
</dbReference>
<dbReference type="SUPFAM" id="SSF52266">
    <property type="entry name" value="SGNH hydrolase"/>
    <property type="match status" value="1"/>
</dbReference>
<keyword evidence="3" id="KW-0732">Signal</keyword>
<dbReference type="EMBL" id="CYZU01000001">
    <property type="protein sequence ID" value="CUN59573.1"/>
    <property type="molecule type" value="Genomic_DNA"/>
</dbReference>
<dbReference type="InterPro" id="IPR036514">
    <property type="entry name" value="SGNH_hydro_sf"/>
</dbReference>
<dbReference type="InterPro" id="IPR051532">
    <property type="entry name" value="Ester_Hydrolysis_Enzymes"/>
</dbReference>
<keyword evidence="4" id="KW-0378">Hydrolase</keyword>
<feature type="signal peptide" evidence="3">
    <location>
        <begin position="1"/>
        <end position="27"/>
    </location>
</feature>
<dbReference type="Pfam" id="PF00657">
    <property type="entry name" value="Lipase_GDSL"/>
    <property type="match status" value="1"/>
</dbReference>
<dbReference type="STRING" id="39482.ERS852491_00005"/>
<evidence type="ECO:0000313" key="5">
    <source>
        <dbReference type="Proteomes" id="UP000095544"/>
    </source>
</evidence>
<accession>A0A173Y7C2</accession>
<sequence length="352" mass="39451">MKKYLKTASALLLAVILSLQQALPVRAWEEIITCTVLGDSIAKGYSSDKVNQIDCYGRIVTEQIADENAIYFDYQNYAKNGLDTQGLNEKVLSRDTVKRNLNKSDLIFVTMGSNDLMNEFKKEAQEILNSDTKFRSAPQALNELQEAVKKNPLLILKIIDALSSWDYGGFEAEWATAMQTITQQKKDTAQIIVTNIYNPIYNMQLPGTMNKVVEDIIQNMNSIIEKRAEEFDYQVVDLFNSNIVAFVQGDGLHPSQEGQQLIAAMVYDEIQPVTDINTQSVDGEAVKGEAQQPKPADQSEQSAPENEDLPPDTTKQSKNQPNQGKYSYFVPTILLVILASVLIISIRRKNKN</sequence>
<dbReference type="OrthoDB" id="26855at2"/>
<protein>
    <submittedName>
        <fullName evidence="4">GDSL-like Lipase/Acylhydrolase</fullName>
    </submittedName>
</protein>
<feature type="chain" id="PRO_5008015974" evidence="3">
    <location>
        <begin position="28"/>
        <end position="352"/>
    </location>
</feature>
<reference evidence="4 5" key="1">
    <citation type="submission" date="2015-09" db="EMBL/GenBank/DDBJ databases">
        <authorList>
            <consortium name="Pathogen Informatics"/>
        </authorList>
    </citation>
    <scope>NUCLEOTIDE SEQUENCE [LARGE SCALE GENOMIC DNA]</scope>
    <source>
        <strain evidence="4 5">2789STDY5834876</strain>
    </source>
</reference>
<dbReference type="PANTHER" id="PTHR30383:SF5">
    <property type="entry name" value="SGNH HYDROLASE-TYPE ESTERASE DOMAIN-CONTAINING PROTEIN"/>
    <property type="match status" value="1"/>
</dbReference>
<name>A0A173Y7C2_9FIRM</name>
<evidence type="ECO:0000256" key="2">
    <source>
        <dbReference type="SAM" id="Phobius"/>
    </source>
</evidence>
<feature type="region of interest" description="Disordered" evidence="1">
    <location>
        <begin position="285"/>
        <end position="323"/>
    </location>
</feature>